<evidence type="ECO:0000313" key="2">
    <source>
        <dbReference type="EMBL" id="KAJ7706439.1"/>
    </source>
</evidence>
<protein>
    <submittedName>
        <fullName evidence="2">Uncharacterized protein</fullName>
    </submittedName>
</protein>
<feature type="compositionally biased region" description="Basic residues" evidence="1">
    <location>
        <begin position="19"/>
        <end position="29"/>
    </location>
</feature>
<comment type="caution">
    <text evidence="2">The sequence shown here is derived from an EMBL/GenBank/DDBJ whole genome shotgun (WGS) entry which is preliminary data.</text>
</comment>
<reference evidence="2" key="1">
    <citation type="submission" date="2023-03" db="EMBL/GenBank/DDBJ databases">
        <title>Massive genome expansion in bonnet fungi (Mycena s.s.) driven by repeated elements and novel gene families across ecological guilds.</title>
        <authorList>
            <consortium name="Lawrence Berkeley National Laboratory"/>
            <person name="Harder C.B."/>
            <person name="Miyauchi S."/>
            <person name="Viragh M."/>
            <person name="Kuo A."/>
            <person name="Thoen E."/>
            <person name="Andreopoulos B."/>
            <person name="Lu D."/>
            <person name="Skrede I."/>
            <person name="Drula E."/>
            <person name="Henrissat B."/>
            <person name="Morin E."/>
            <person name="Kohler A."/>
            <person name="Barry K."/>
            <person name="LaButti K."/>
            <person name="Morin E."/>
            <person name="Salamov A."/>
            <person name="Lipzen A."/>
            <person name="Mereny Z."/>
            <person name="Hegedus B."/>
            <person name="Baldrian P."/>
            <person name="Stursova M."/>
            <person name="Weitz H."/>
            <person name="Taylor A."/>
            <person name="Grigoriev I.V."/>
            <person name="Nagy L.G."/>
            <person name="Martin F."/>
            <person name="Kauserud H."/>
        </authorList>
    </citation>
    <scope>NUCLEOTIDE SEQUENCE</scope>
    <source>
        <strain evidence="2">CBHHK067</strain>
    </source>
</reference>
<evidence type="ECO:0000256" key="1">
    <source>
        <dbReference type="SAM" id="MobiDB-lite"/>
    </source>
</evidence>
<sequence>MYLNFPEFIDLAKGERKPSWHTRRQRPHRPLQIPDPEYDPDFVRWTGVELAGFSFVRAGREEPANAPTHIQTSPDHDPLFLKDVGALGEVPLLSDCIRLSLVISDANNDEDPDMETVDLIKNVLGEGLMHWSNLRHLYLGCTFPAWDDPPPMRDGKALDCKTYFEECESDYGLDWVEEIRQDAEDQGYDYRDDACAMELWVEQTSYSEALVRCFARACRTLELFEWSMPDFNADGLIRGLCTYPPLGRWKIYRDPDGSVRTISGQVTWNGHPNHPSVER</sequence>
<dbReference type="EMBL" id="JARKIE010000007">
    <property type="protein sequence ID" value="KAJ7706439.1"/>
    <property type="molecule type" value="Genomic_DNA"/>
</dbReference>
<organism evidence="2 3">
    <name type="scientific">Mycena rosella</name>
    <name type="common">Pink bonnet</name>
    <name type="synonym">Agaricus rosellus</name>
    <dbReference type="NCBI Taxonomy" id="1033263"/>
    <lineage>
        <taxon>Eukaryota</taxon>
        <taxon>Fungi</taxon>
        <taxon>Dikarya</taxon>
        <taxon>Basidiomycota</taxon>
        <taxon>Agaricomycotina</taxon>
        <taxon>Agaricomycetes</taxon>
        <taxon>Agaricomycetidae</taxon>
        <taxon>Agaricales</taxon>
        <taxon>Marasmiineae</taxon>
        <taxon>Mycenaceae</taxon>
        <taxon>Mycena</taxon>
    </lineage>
</organism>
<accession>A0AAD7GW14</accession>
<feature type="region of interest" description="Disordered" evidence="1">
    <location>
        <begin position="16"/>
        <end position="35"/>
    </location>
</feature>
<proteinExistence type="predicted"/>
<keyword evidence="3" id="KW-1185">Reference proteome</keyword>
<gene>
    <name evidence="2" type="ORF">B0H17DRAFT_1037215</name>
</gene>
<evidence type="ECO:0000313" key="3">
    <source>
        <dbReference type="Proteomes" id="UP001221757"/>
    </source>
</evidence>
<dbReference type="AlphaFoldDB" id="A0AAD7GW14"/>
<name>A0AAD7GW14_MYCRO</name>
<dbReference type="Proteomes" id="UP001221757">
    <property type="component" value="Unassembled WGS sequence"/>
</dbReference>